<keyword evidence="11" id="KW-1185">Reference proteome</keyword>
<keyword evidence="6 8" id="KW-1133">Transmembrane helix</keyword>
<name>A0A2A8D003_9BACT</name>
<feature type="transmembrane region" description="Helical" evidence="8">
    <location>
        <begin position="336"/>
        <end position="358"/>
    </location>
</feature>
<evidence type="ECO:0000313" key="11">
    <source>
        <dbReference type="Proteomes" id="UP000220102"/>
    </source>
</evidence>
<dbReference type="OrthoDB" id="9776648at2"/>
<feature type="transmembrane region" description="Helical" evidence="8">
    <location>
        <begin position="459"/>
        <end position="480"/>
    </location>
</feature>
<protein>
    <submittedName>
        <fullName evidence="10">Iron ABC transporter permease</fullName>
    </submittedName>
</protein>
<accession>A0A2A8D003</accession>
<dbReference type="CDD" id="cd06261">
    <property type="entry name" value="TM_PBP2"/>
    <property type="match status" value="2"/>
</dbReference>
<feature type="transmembrane region" description="Helical" evidence="8">
    <location>
        <begin position="397"/>
        <end position="415"/>
    </location>
</feature>
<comment type="caution">
    <text evidence="10">The sequence shown here is derived from an EMBL/GenBank/DDBJ whole genome shotgun (WGS) entry which is preliminary data.</text>
</comment>
<evidence type="ECO:0000256" key="3">
    <source>
        <dbReference type="ARBA" id="ARBA00022475"/>
    </source>
</evidence>
<reference evidence="10 11" key="1">
    <citation type="submission" date="2017-10" db="EMBL/GenBank/DDBJ databases">
        <title>Draft genome of Longibacter Salinarum.</title>
        <authorList>
            <person name="Goh K.M."/>
            <person name="Shamsir M.S."/>
            <person name="Lim S.W."/>
        </authorList>
    </citation>
    <scope>NUCLEOTIDE SEQUENCE [LARGE SCALE GENOMIC DNA]</scope>
    <source>
        <strain evidence="10 11">KCTC 52045</strain>
    </source>
</reference>
<keyword evidence="4" id="KW-0997">Cell inner membrane</keyword>
<dbReference type="PROSITE" id="PS50928">
    <property type="entry name" value="ABC_TM1"/>
    <property type="match status" value="2"/>
</dbReference>
<evidence type="ECO:0000256" key="6">
    <source>
        <dbReference type="ARBA" id="ARBA00022989"/>
    </source>
</evidence>
<evidence type="ECO:0000256" key="7">
    <source>
        <dbReference type="ARBA" id="ARBA00023136"/>
    </source>
</evidence>
<dbReference type="SUPFAM" id="SSF161098">
    <property type="entry name" value="MetI-like"/>
    <property type="match status" value="2"/>
</dbReference>
<evidence type="ECO:0000256" key="8">
    <source>
        <dbReference type="RuleBase" id="RU363032"/>
    </source>
</evidence>
<dbReference type="PANTHER" id="PTHR43357">
    <property type="entry name" value="INNER MEMBRANE ABC TRANSPORTER PERMEASE PROTEIN YDCV"/>
    <property type="match status" value="1"/>
</dbReference>
<feature type="transmembrane region" description="Helical" evidence="8">
    <location>
        <begin position="139"/>
        <end position="159"/>
    </location>
</feature>
<evidence type="ECO:0000313" key="10">
    <source>
        <dbReference type="EMBL" id="PEN14181.1"/>
    </source>
</evidence>
<proteinExistence type="inferred from homology"/>
<feature type="transmembrane region" description="Helical" evidence="8">
    <location>
        <begin position="20"/>
        <end position="42"/>
    </location>
</feature>
<feature type="domain" description="ABC transmembrane type-1" evidence="9">
    <location>
        <begin position="332"/>
        <end position="524"/>
    </location>
</feature>
<dbReference type="Gene3D" id="1.10.3720.10">
    <property type="entry name" value="MetI-like"/>
    <property type="match status" value="2"/>
</dbReference>
<organism evidence="10 11">
    <name type="scientific">Longibacter salinarum</name>
    <dbReference type="NCBI Taxonomy" id="1850348"/>
    <lineage>
        <taxon>Bacteria</taxon>
        <taxon>Pseudomonadati</taxon>
        <taxon>Rhodothermota</taxon>
        <taxon>Rhodothermia</taxon>
        <taxon>Rhodothermales</taxon>
        <taxon>Salisaetaceae</taxon>
        <taxon>Longibacter</taxon>
    </lineage>
</organism>
<evidence type="ECO:0000256" key="5">
    <source>
        <dbReference type="ARBA" id="ARBA00022692"/>
    </source>
</evidence>
<evidence type="ECO:0000256" key="4">
    <source>
        <dbReference type="ARBA" id="ARBA00022519"/>
    </source>
</evidence>
<gene>
    <name evidence="10" type="ORF">CRI94_03830</name>
</gene>
<comment type="subcellular location">
    <subcellularLocation>
        <location evidence="1">Cell inner membrane</location>
        <topology evidence="1">Multi-pass membrane protein</topology>
    </subcellularLocation>
    <subcellularLocation>
        <location evidence="8">Cell membrane</location>
        <topology evidence="8">Multi-pass membrane protein</topology>
    </subcellularLocation>
</comment>
<dbReference type="InterPro" id="IPR000515">
    <property type="entry name" value="MetI-like"/>
</dbReference>
<dbReference type="RefSeq" id="WP_098074358.1">
    <property type="nucleotide sequence ID" value="NZ_PDEQ01000002.1"/>
</dbReference>
<dbReference type="AlphaFoldDB" id="A0A2A8D003"/>
<comment type="similarity">
    <text evidence="8">Belongs to the binding-protein-dependent transport system permease family.</text>
</comment>
<evidence type="ECO:0000256" key="2">
    <source>
        <dbReference type="ARBA" id="ARBA00022448"/>
    </source>
</evidence>
<dbReference type="EMBL" id="PDEQ01000002">
    <property type="protein sequence ID" value="PEN14181.1"/>
    <property type="molecule type" value="Genomic_DNA"/>
</dbReference>
<keyword evidence="2 8" id="KW-0813">Transport</keyword>
<keyword evidence="5 8" id="KW-0812">Transmembrane</keyword>
<feature type="transmembrane region" description="Helical" evidence="8">
    <location>
        <begin position="62"/>
        <end position="86"/>
    </location>
</feature>
<feature type="transmembrane region" description="Helical" evidence="8">
    <location>
        <begin position="292"/>
        <end position="316"/>
    </location>
</feature>
<dbReference type="PANTHER" id="PTHR43357:SF3">
    <property type="entry name" value="FE(3+)-TRANSPORT SYSTEM PERMEASE PROTEIN FBPB 2"/>
    <property type="match status" value="1"/>
</dbReference>
<dbReference type="GO" id="GO:0005886">
    <property type="term" value="C:plasma membrane"/>
    <property type="evidence" value="ECO:0007669"/>
    <property type="project" value="UniProtKB-SubCell"/>
</dbReference>
<dbReference type="Proteomes" id="UP000220102">
    <property type="component" value="Unassembled WGS sequence"/>
</dbReference>
<evidence type="ECO:0000256" key="1">
    <source>
        <dbReference type="ARBA" id="ARBA00004429"/>
    </source>
</evidence>
<feature type="transmembrane region" description="Helical" evidence="8">
    <location>
        <begin position="504"/>
        <end position="524"/>
    </location>
</feature>
<keyword evidence="7 8" id="KW-0472">Membrane</keyword>
<dbReference type="InterPro" id="IPR035906">
    <property type="entry name" value="MetI-like_sf"/>
</dbReference>
<feature type="transmembrane region" description="Helical" evidence="8">
    <location>
        <begin position="370"/>
        <end position="391"/>
    </location>
</feature>
<keyword evidence="3" id="KW-1003">Cell membrane</keyword>
<feature type="transmembrane region" description="Helical" evidence="8">
    <location>
        <begin position="98"/>
        <end position="119"/>
    </location>
</feature>
<sequence>MFSSVNLIDRIPPSLRRWYVAPPVIIVALGVVIPLGYLFVRAGQAEWSLLSDLVFRWRNVRLLWNTVSLTGGVLVGTIVLAFPLAWLTTKTSIRGKGVLTLLGVLPLAVPGYVMAYVLLSTTGAYGTLAQIADIVLPRLSGYEGALIALSLGTYPYLFLNLRTALLGLDPALEESAQALGYGRWQVFTRVILPQLRPAFLSGGLLVVLHVLGDFGVVSLMRFETFSYALYLQYQAAYDRVYAACLALMLLALTIGILFLEARLLRGLLLHRTGSGASRNTRRVGLGKWTTPAYIFAAVVGLVSVALPVLTVAFWMTDSAVSGLPWASLGESLWASVSASAPAAVLAALLALPVAYVGVREPSRATRIIERVAYLGYATPPLAFALALIVFTLAGFPIVYQTLALLVFAYALHFMAEAIGPIRSALYQAPPNLEEAARSLGRTPAQAFFSVTVPLLRRGLLVSVAFVFLSAMKELPITFLLSPPGFESLAMKTWSAANEAMFDSAAPYALAIMFFSAAFVGLLLVQEKSRRTEHTGRKPEARA</sequence>
<feature type="domain" description="ABC transmembrane type-1" evidence="9">
    <location>
        <begin position="63"/>
        <end position="258"/>
    </location>
</feature>
<dbReference type="Pfam" id="PF00528">
    <property type="entry name" value="BPD_transp_1"/>
    <property type="match status" value="2"/>
</dbReference>
<feature type="transmembrane region" description="Helical" evidence="8">
    <location>
        <begin position="240"/>
        <end position="259"/>
    </location>
</feature>
<feature type="transmembrane region" description="Helical" evidence="8">
    <location>
        <begin position="198"/>
        <end position="220"/>
    </location>
</feature>
<evidence type="ECO:0000259" key="9">
    <source>
        <dbReference type="PROSITE" id="PS50928"/>
    </source>
</evidence>
<dbReference type="GO" id="GO:0055085">
    <property type="term" value="P:transmembrane transport"/>
    <property type="evidence" value="ECO:0007669"/>
    <property type="project" value="InterPro"/>
</dbReference>